<dbReference type="PANTHER" id="PTHR37419:SF8">
    <property type="entry name" value="TOXIN YJJJ"/>
    <property type="match status" value="1"/>
</dbReference>
<dbReference type="EMBL" id="JAFHKK010000045">
    <property type="protein sequence ID" value="MBN2965547.1"/>
    <property type="molecule type" value="Genomic_DNA"/>
</dbReference>
<evidence type="ECO:0000313" key="7">
    <source>
        <dbReference type="Proteomes" id="UP000703590"/>
    </source>
</evidence>
<dbReference type="Pfam" id="PF07804">
    <property type="entry name" value="HipA_C"/>
    <property type="match status" value="1"/>
</dbReference>
<dbReference type="InterPro" id="IPR052028">
    <property type="entry name" value="HipA_Ser/Thr_kinase"/>
</dbReference>
<comment type="similarity">
    <text evidence="1">Belongs to the HipA Ser/Thr kinase family.</text>
</comment>
<feature type="domain" description="HipA N-terminal subdomain 1" evidence="5">
    <location>
        <begin position="15"/>
        <end position="116"/>
    </location>
</feature>
<evidence type="ECO:0000313" key="6">
    <source>
        <dbReference type="EMBL" id="MBN2965547.1"/>
    </source>
</evidence>
<dbReference type="InterPro" id="IPR017508">
    <property type="entry name" value="HipA_N1"/>
</dbReference>
<feature type="domain" description="HipA-like C-terminal" evidence="4">
    <location>
        <begin position="159"/>
        <end position="376"/>
    </location>
</feature>
<dbReference type="InterPro" id="IPR012893">
    <property type="entry name" value="HipA-like_C"/>
</dbReference>
<evidence type="ECO:0000256" key="1">
    <source>
        <dbReference type="ARBA" id="ARBA00010164"/>
    </source>
</evidence>
<evidence type="ECO:0000256" key="2">
    <source>
        <dbReference type="ARBA" id="ARBA00022679"/>
    </source>
</evidence>
<evidence type="ECO:0000259" key="4">
    <source>
        <dbReference type="Pfam" id="PF07804"/>
    </source>
</evidence>
<protein>
    <submittedName>
        <fullName evidence="6">Type II toxin-antitoxin system HipA family toxin</fullName>
    </submittedName>
</protein>
<keyword evidence="7" id="KW-1185">Reference proteome</keyword>
<proteinExistence type="inferred from homology"/>
<dbReference type="Pfam" id="PF13657">
    <property type="entry name" value="Couple_hipA"/>
    <property type="match status" value="1"/>
</dbReference>
<organism evidence="6 7">
    <name type="scientific">Sulfurospirillum tamanense</name>
    <dbReference type="NCBI Taxonomy" id="2813362"/>
    <lineage>
        <taxon>Bacteria</taxon>
        <taxon>Pseudomonadati</taxon>
        <taxon>Campylobacterota</taxon>
        <taxon>Epsilonproteobacteria</taxon>
        <taxon>Campylobacterales</taxon>
        <taxon>Sulfurospirillaceae</taxon>
        <taxon>Sulfurospirillum</taxon>
    </lineage>
</organism>
<keyword evidence="2" id="KW-0808">Transferase</keyword>
<evidence type="ECO:0000259" key="5">
    <source>
        <dbReference type="Pfam" id="PF13657"/>
    </source>
</evidence>
<accession>A0ABS2WV64</accession>
<name>A0ABS2WV64_9BACT</name>
<gene>
    <name evidence="6" type="ORF">JWV37_12215</name>
</gene>
<keyword evidence="3" id="KW-0418">Kinase</keyword>
<dbReference type="Gene3D" id="1.10.1070.20">
    <property type="match status" value="1"/>
</dbReference>
<dbReference type="PANTHER" id="PTHR37419">
    <property type="entry name" value="SERINE/THREONINE-PROTEIN KINASE TOXIN HIPA"/>
    <property type="match status" value="1"/>
</dbReference>
<reference evidence="6" key="2">
    <citation type="submission" date="2021-02" db="EMBL/GenBank/DDBJ databases">
        <authorList>
            <person name="Merkel A.Y."/>
        </authorList>
    </citation>
    <scope>NUCLEOTIDE SEQUENCE</scope>
    <source>
        <strain evidence="6">T05b</strain>
    </source>
</reference>
<sequence length="403" mass="45808">MSVKLINVYLHQHSQKIKVGRLAYENRQIYFEYEKDFLQTNIELSPFKLLLSSGVKQCEDRVFDGLFGVFADSLPDGWGKLLIDRQLMSQGISFANITPLDRLQFIGEHGIGALSYAPIVSTYNQIEQINLDELYVASQEILKGVSSKNIETLIAHNGSSAGARPKIMVQLNQKNEILPSNRALENGYEHYMVKFAGSTDSPHVGALEYIYSLMAKDAGIFMSDTKLLEGGKNRYFAIKRFDRKGDERVHIHSMAGLTHSDFRIPTLDYDDILKVTLHLTKDINEVIKAYKIAVFNLFTHNRDDHAKNFSYLLDENNNWKLAPAYDLTFSFGPGGEHSTTYLNVGKNPNIKHLQELAKRNGIKESKAIIDEIYSVVSNFEVYADAHKLPKKQTSEIKKQFYKI</sequence>
<dbReference type="RefSeq" id="WP_205460114.1">
    <property type="nucleotide sequence ID" value="NZ_JAFHKK010000045.1"/>
</dbReference>
<reference evidence="6" key="1">
    <citation type="submission" date="2021-02" db="EMBL/GenBank/DDBJ databases">
        <title>Sulfurospirillum tamanensis sp. nov.</title>
        <authorList>
            <person name="Frolova A."/>
            <person name="Merkel A."/>
            <person name="Slobodkin A."/>
        </authorList>
    </citation>
    <scope>NUCLEOTIDE SEQUENCE</scope>
    <source>
        <strain evidence="6">T05b</strain>
    </source>
</reference>
<dbReference type="Proteomes" id="UP000703590">
    <property type="component" value="Unassembled WGS sequence"/>
</dbReference>
<evidence type="ECO:0000256" key="3">
    <source>
        <dbReference type="ARBA" id="ARBA00022777"/>
    </source>
</evidence>
<comment type="caution">
    <text evidence="6">The sequence shown here is derived from an EMBL/GenBank/DDBJ whole genome shotgun (WGS) entry which is preliminary data.</text>
</comment>